<evidence type="ECO:0000313" key="2">
    <source>
        <dbReference type="Proteomes" id="UP000003477"/>
    </source>
</evidence>
<name>G5J1J9_CROWT</name>
<proteinExistence type="predicted"/>
<dbReference type="AlphaFoldDB" id="G5J1J9"/>
<dbReference type="Proteomes" id="UP000003477">
    <property type="component" value="Unassembled WGS sequence"/>
</dbReference>
<dbReference type="GeneID" id="88769972"/>
<evidence type="ECO:0000313" key="1">
    <source>
        <dbReference type="EMBL" id="EHJ13933.1"/>
    </source>
</evidence>
<sequence>MLSDFNLARNIGVFADAPTSSLARFLDQLLRYSKTNQNRAIA</sequence>
<dbReference type="EMBL" id="AESD01000218">
    <property type="protein sequence ID" value="EHJ13933.1"/>
    <property type="molecule type" value="Genomic_DNA"/>
</dbReference>
<dbReference type="RefSeq" id="WP_007309829.1">
    <property type="nucleotide sequence ID" value="NZ_AESD01000218.1"/>
</dbReference>
<protein>
    <submittedName>
        <fullName evidence="1">Uncharacterized protein</fullName>
    </submittedName>
</protein>
<reference evidence="1 2" key="1">
    <citation type="journal article" date="2011" name="Front. Microbiol.">
        <title>Two Strains of Crocosphaera watsonii with Highly Conserved Genomes are Distinguished by Strain-Specific Features.</title>
        <authorList>
            <person name="Bench S.R."/>
            <person name="Ilikchyan I.N."/>
            <person name="Tripp H.J."/>
            <person name="Zehr J.P."/>
        </authorList>
    </citation>
    <scope>NUCLEOTIDE SEQUENCE [LARGE SCALE GENOMIC DNA]</scope>
    <source>
        <strain evidence="1 2">WH 0003</strain>
    </source>
</reference>
<organism evidence="1 2">
    <name type="scientific">Crocosphaera watsonii WH 0003</name>
    <dbReference type="NCBI Taxonomy" id="423471"/>
    <lineage>
        <taxon>Bacteria</taxon>
        <taxon>Bacillati</taxon>
        <taxon>Cyanobacteriota</taxon>
        <taxon>Cyanophyceae</taxon>
        <taxon>Oscillatoriophycideae</taxon>
        <taxon>Chroococcales</taxon>
        <taxon>Aphanothecaceae</taxon>
        <taxon>Crocosphaera</taxon>
    </lineage>
</organism>
<comment type="caution">
    <text evidence="1">The sequence shown here is derived from an EMBL/GenBank/DDBJ whole genome shotgun (WGS) entry which is preliminary data.</text>
</comment>
<accession>G5J1J9</accession>
<dbReference type="PATRIC" id="fig|423471.3.peg.1280"/>
<gene>
    <name evidence="1" type="ORF">CWATWH0003_1381</name>
</gene>